<evidence type="ECO:0000256" key="2">
    <source>
        <dbReference type="ARBA" id="ARBA00006595"/>
    </source>
</evidence>
<feature type="transmembrane region" description="Helical" evidence="8">
    <location>
        <begin position="120"/>
        <end position="143"/>
    </location>
</feature>
<dbReference type="Proteomes" id="UP000649617">
    <property type="component" value="Unassembled WGS sequence"/>
</dbReference>
<reference evidence="9" key="1">
    <citation type="submission" date="2021-02" db="EMBL/GenBank/DDBJ databases">
        <authorList>
            <person name="Dougan E. K."/>
            <person name="Rhodes N."/>
            <person name="Thang M."/>
            <person name="Chan C."/>
        </authorList>
    </citation>
    <scope>NUCLEOTIDE SEQUENCE</scope>
</reference>
<evidence type="ECO:0000256" key="5">
    <source>
        <dbReference type="ARBA" id="ARBA00022970"/>
    </source>
</evidence>
<evidence type="ECO:0000313" key="9">
    <source>
        <dbReference type="EMBL" id="CAE7634349.1"/>
    </source>
</evidence>
<keyword evidence="6 8" id="KW-1133">Transmembrane helix</keyword>
<dbReference type="GO" id="GO:0006865">
    <property type="term" value="P:amino acid transport"/>
    <property type="evidence" value="ECO:0007669"/>
    <property type="project" value="UniProtKB-KW"/>
</dbReference>
<evidence type="ECO:0000313" key="10">
    <source>
        <dbReference type="Proteomes" id="UP000649617"/>
    </source>
</evidence>
<evidence type="ECO:0000256" key="6">
    <source>
        <dbReference type="ARBA" id="ARBA00022989"/>
    </source>
</evidence>
<feature type="transmembrane region" description="Helical" evidence="8">
    <location>
        <begin position="55"/>
        <end position="76"/>
    </location>
</feature>
<feature type="transmembrane region" description="Helical" evidence="8">
    <location>
        <begin position="149"/>
        <end position="172"/>
    </location>
</feature>
<dbReference type="AlphaFoldDB" id="A0A812VJS5"/>
<keyword evidence="4 8" id="KW-0812">Transmembrane</keyword>
<evidence type="ECO:0008006" key="11">
    <source>
        <dbReference type="Google" id="ProtNLM"/>
    </source>
</evidence>
<comment type="similarity">
    <text evidence="2">Belongs to the SLC43A transporter (TC 2.A.1.44) family.</text>
</comment>
<comment type="subcellular location">
    <subcellularLocation>
        <location evidence="1">Membrane</location>
        <topology evidence="1">Multi-pass membrane protein</topology>
    </subcellularLocation>
</comment>
<evidence type="ECO:0000256" key="7">
    <source>
        <dbReference type="ARBA" id="ARBA00023136"/>
    </source>
</evidence>
<feature type="transmembrane region" description="Helical" evidence="8">
    <location>
        <begin position="88"/>
        <end position="113"/>
    </location>
</feature>
<dbReference type="PANTHER" id="PTHR20772">
    <property type="entry name" value="PROTEIN FMP42"/>
    <property type="match status" value="1"/>
</dbReference>
<keyword evidence="3" id="KW-0813">Transport</keyword>
<evidence type="ECO:0000256" key="1">
    <source>
        <dbReference type="ARBA" id="ARBA00004141"/>
    </source>
</evidence>
<accession>A0A812VJS5</accession>
<keyword evidence="5" id="KW-0029">Amino-acid transport</keyword>
<sequence length="187" mass="20029">MMADAGVYSSSCPDGKPGCTDQFLVLTSIFGIGQSLAFGFSAPIGLFFDRWGPMVTGVVGAVFCAMGLLMISGSVIGASSGYDAHTSYLFLFGTFTCDFGSLLNSFSFVGLIWHFPGKQTVVLALINATYQASAMLPMVAQAAMEEYHFTLSSIMLAWTVLVFGSIYFCWVLTPSQARTTLRVQGPK</sequence>
<feature type="transmembrane region" description="Helical" evidence="8">
    <location>
        <begin position="23"/>
        <end position="48"/>
    </location>
</feature>
<evidence type="ECO:0000256" key="3">
    <source>
        <dbReference type="ARBA" id="ARBA00022448"/>
    </source>
</evidence>
<name>A0A812VJS5_SYMPI</name>
<dbReference type="OrthoDB" id="422131at2759"/>
<evidence type="ECO:0000256" key="4">
    <source>
        <dbReference type="ARBA" id="ARBA00022692"/>
    </source>
</evidence>
<dbReference type="EMBL" id="CAJNIZ010042729">
    <property type="protein sequence ID" value="CAE7634349.1"/>
    <property type="molecule type" value="Genomic_DNA"/>
</dbReference>
<protein>
    <recommendedName>
        <fullName evidence="11">Major facilitator superfamily (MFS) profile domain-containing protein</fullName>
    </recommendedName>
</protein>
<comment type="caution">
    <text evidence="9">The sequence shown here is derived from an EMBL/GenBank/DDBJ whole genome shotgun (WGS) entry which is preliminary data.</text>
</comment>
<dbReference type="InterPro" id="IPR052599">
    <property type="entry name" value="SLC43A_AATransporter"/>
</dbReference>
<dbReference type="PANTHER" id="PTHR20772:SF2">
    <property type="entry name" value="PROTEIN FMP42"/>
    <property type="match status" value="1"/>
</dbReference>
<keyword evidence="10" id="KW-1185">Reference proteome</keyword>
<evidence type="ECO:0000256" key="8">
    <source>
        <dbReference type="SAM" id="Phobius"/>
    </source>
</evidence>
<gene>
    <name evidence="9" type="ORF">SPIL2461_LOCUS16684</name>
</gene>
<dbReference type="GO" id="GO:0016020">
    <property type="term" value="C:membrane"/>
    <property type="evidence" value="ECO:0007669"/>
    <property type="project" value="UniProtKB-SubCell"/>
</dbReference>
<keyword evidence="7 8" id="KW-0472">Membrane</keyword>
<proteinExistence type="inferred from homology"/>
<organism evidence="9 10">
    <name type="scientific">Symbiodinium pilosum</name>
    <name type="common">Dinoflagellate</name>
    <dbReference type="NCBI Taxonomy" id="2952"/>
    <lineage>
        <taxon>Eukaryota</taxon>
        <taxon>Sar</taxon>
        <taxon>Alveolata</taxon>
        <taxon>Dinophyceae</taxon>
        <taxon>Suessiales</taxon>
        <taxon>Symbiodiniaceae</taxon>
        <taxon>Symbiodinium</taxon>
    </lineage>
</organism>